<dbReference type="PANTHER" id="PTHR46797:SF1">
    <property type="entry name" value="METHYLPHOSPHONATE SYNTHASE"/>
    <property type="match status" value="1"/>
</dbReference>
<dbReference type="SUPFAM" id="SSF47413">
    <property type="entry name" value="lambda repressor-like DNA-binding domains"/>
    <property type="match status" value="1"/>
</dbReference>
<evidence type="ECO:0000256" key="1">
    <source>
        <dbReference type="ARBA" id="ARBA00023125"/>
    </source>
</evidence>
<dbReference type="GO" id="GO:0003700">
    <property type="term" value="F:DNA-binding transcription factor activity"/>
    <property type="evidence" value="ECO:0007669"/>
    <property type="project" value="TreeGrafter"/>
</dbReference>
<dbReference type="PROSITE" id="PS50943">
    <property type="entry name" value="HTH_CROC1"/>
    <property type="match status" value="1"/>
</dbReference>
<feature type="domain" description="HTH cro/C1-type" evidence="2">
    <location>
        <begin position="15"/>
        <end position="70"/>
    </location>
</feature>
<organism evidence="3 4">
    <name type="scientific">Fredinandcohnia quinoae</name>
    <dbReference type="NCBI Taxonomy" id="2918902"/>
    <lineage>
        <taxon>Bacteria</taxon>
        <taxon>Bacillati</taxon>
        <taxon>Bacillota</taxon>
        <taxon>Bacilli</taxon>
        <taxon>Bacillales</taxon>
        <taxon>Bacillaceae</taxon>
        <taxon>Fredinandcohnia</taxon>
    </lineage>
</organism>
<dbReference type="GO" id="GO:0003677">
    <property type="term" value="F:DNA binding"/>
    <property type="evidence" value="ECO:0007669"/>
    <property type="project" value="UniProtKB-KW"/>
</dbReference>
<name>A0AAW5E424_9BACI</name>
<dbReference type="InterPro" id="IPR010982">
    <property type="entry name" value="Lambda_DNA-bd_dom_sf"/>
</dbReference>
<dbReference type="Proteomes" id="UP001431131">
    <property type="component" value="Unassembled WGS sequence"/>
</dbReference>
<dbReference type="AlphaFoldDB" id="A0AAW5E424"/>
<protein>
    <submittedName>
        <fullName evidence="3">Helix-turn-helix domain-containing protein</fullName>
    </submittedName>
</protein>
<dbReference type="InterPro" id="IPR001387">
    <property type="entry name" value="Cro/C1-type_HTH"/>
</dbReference>
<proteinExistence type="predicted"/>
<dbReference type="GO" id="GO:0005829">
    <property type="term" value="C:cytosol"/>
    <property type="evidence" value="ECO:0007669"/>
    <property type="project" value="TreeGrafter"/>
</dbReference>
<accession>A0AAW5E424</accession>
<dbReference type="Gene3D" id="1.10.260.40">
    <property type="entry name" value="lambda repressor-like DNA-binding domains"/>
    <property type="match status" value="1"/>
</dbReference>
<reference evidence="3" key="1">
    <citation type="submission" date="2022-02" db="EMBL/GenBank/DDBJ databases">
        <title>Fredinandcohnia quinoae sp. nov. isolated from Chenopodium quinoa seeds.</title>
        <authorList>
            <person name="Saati-Santamaria Z."/>
            <person name="Flores-Felix J.D."/>
            <person name="Igual J.M."/>
            <person name="Velazquez E."/>
            <person name="Garcia-Fraile P."/>
            <person name="Martinez-Molina E."/>
        </authorList>
    </citation>
    <scope>NUCLEOTIDE SEQUENCE</scope>
    <source>
        <strain evidence="3">SECRCQ15</strain>
    </source>
</reference>
<keyword evidence="4" id="KW-1185">Reference proteome</keyword>
<evidence type="ECO:0000313" key="4">
    <source>
        <dbReference type="Proteomes" id="UP001431131"/>
    </source>
</evidence>
<comment type="caution">
    <text evidence="3">The sequence shown here is derived from an EMBL/GenBank/DDBJ whole genome shotgun (WGS) entry which is preliminary data.</text>
</comment>
<evidence type="ECO:0000259" key="2">
    <source>
        <dbReference type="PROSITE" id="PS50943"/>
    </source>
</evidence>
<sequence>MRDVRAVNKSFASMVKHLRKKRGLSLREMKELTGISESYINRIEKGDRECPTYPVIERLASALGVEPVDLLEVSSKNSNNVVSLEQLLFSREFTVDGVNKFSSEAVALLLDLIDVVYEVRWDKDTLIADIYEISEAVDNLKQEHNN</sequence>
<keyword evidence="1" id="KW-0238">DNA-binding</keyword>
<dbReference type="EMBL" id="JAKTTI010000036">
    <property type="protein sequence ID" value="MCH1627233.1"/>
    <property type="molecule type" value="Genomic_DNA"/>
</dbReference>
<gene>
    <name evidence="3" type="ORF">MJG50_18010</name>
</gene>
<dbReference type="InterPro" id="IPR050807">
    <property type="entry name" value="TransReg_Diox_bact_type"/>
</dbReference>
<dbReference type="SMART" id="SM00530">
    <property type="entry name" value="HTH_XRE"/>
    <property type="match status" value="1"/>
</dbReference>
<dbReference type="Pfam" id="PF01381">
    <property type="entry name" value="HTH_3"/>
    <property type="match status" value="1"/>
</dbReference>
<dbReference type="CDD" id="cd00093">
    <property type="entry name" value="HTH_XRE"/>
    <property type="match status" value="1"/>
</dbReference>
<evidence type="ECO:0000313" key="3">
    <source>
        <dbReference type="EMBL" id="MCH1627233.1"/>
    </source>
</evidence>
<dbReference type="PANTHER" id="PTHR46797">
    <property type="entry name" value="HTH-TYPE TRANSCRIPTIONAL REGULATOR"/>
    <property type="match status" value="1"/>
</dbReference>
<dbReference type="RefSeq" id="WP_240257154.1">
    <property type="nucleotide sequence ID" value="NZ_JAKTTI010000036.1"/>
</dbReference>